<dbReference type="PANTHER" id="PTHR37829:SF3">
    <property type="entry name" value="PROTEIN JAYE-RELATED"/>
    <property type="match status" value="1"/>
</dbReference>
<evidence type="ECO:0000313" key="2">
    <source>
        <dbReference type="EMBL" id="GJE27941.1"/>
    </source>
</evidence>
<dbReference type="EMBL" id="BPQV01000007">
    <property type="protein sequence ID" value="GJE27941.1"/>
    <property type="molecule type" value="Genomic_DNA"/>
</dbReference>
<accession>A0ABQ4TA63</accession>
<reference evidence="2" key="2">
    <citation type="submission" date="2021-08" db="EMBL/GenBank/DDBJ databases">
        <authorList>
            <person name="Tani A."/>
            <person name="Ola A."/>
            <person name="Ogura Y."/>
            <person name="Katsura K."/>
            <person name="Hayashi T."/>
        </authorList>
    </citation>
    <scope>NUCLEOTIDE SEQUENCE</scope>
    <source>
        <strain evidence="2">NBRC 15689</strain>
    </source>
</reference>
<dbReference type="RefSeq" id="WP_238311730.1">
    <property type="nucleotide sequence ID" value="NZ_BPQV01000007.1"/>
</dbReference>
<organism evidence="2 3">
    <name type="scientific">Methylobacterium organophilum</name>
    <dbReference type="NCBI Taxonomy" id="410"/>
    <lineage>
        <taxon>Bacteria</taxon>
        <taxon>Pseudomonadati</taxon>
        <taxon>Pseudomonadota</taxon>
        <taxon>Alphaproteobacteria</taxon>
        <taxon>Hyphomicrobiales</taxon>
        <taxon>Methylobacteriaceae</taxon>
        <taxon>Methylobacterium</taxon>
    </lineage>
</organism>
<keyword evidence="3" id="KW-1185">Reference proteome</keyword>
<dbReference type="InterPro" id="IPR052399">
    <property type="entry name" value="Phage_Baseplate_Assmbl_Protein"/>
</dbReference>
<protein>
    <recommendedName>
        <fullName evidence="1">Baseplate J-like central domain-containing protein</fullName>
    </recommendedName>
</protein>
<feature type="domain" description="Baseplate J-like central" evidence="1">
    <location>
        <begin position="196"/>
        <end position="268"/>
    </location>
</feature>
<dbReference type="PANTHER" id="PTHR37829">
    <property type="entry name" value="PHAGE-LIKE ELEMENT PBSX PROTEIN XKDT"/>
    <property type="match status" value="1"/>
</dbReference>
<evidence type="ECO:0000259" key="1">
    <source>
        <dbReference type="Pfam" id="PF26078"/>
    </source>
</evidence>
<dbReference type="Pfam" id="PF26078">
    <property type="entry name" value="Baseplate_J_M"/>
    <property type="match status" value="1"/>
</dbReference>
<gene>
    <name evidence="2" type="ORF">LKMONMHP_2803</name>
</gene>
<reference evidence="2" key="1">
    <citation type="journal article" date="2021" name="Front. Microbiol.">
        <title>Comprehensive Comparative Genomics and Phenotyping of Methylobacterium Species.</title>
        <authorList>
            <person name="Alessa O."/>
            <person name="Ogura Y."/>
            <person name="Fujitani Y."/>
            <person name="Takami H."/>
            <person name="Hayashi T."/>
            <person name="Sahin N."/>
            <person name="Tani A."/>
        </authorList>
    </citation>
    <scope>NUCLEOTIDE SEQUENCE</scope>
    <source>
        <strain evidence="2">NBRC 15689</strain>
    </source>
</reference>
<dbReference type="Proteomes" id="UP001055156">
    <property type="component" value="Unassembled WGS sequence"/>
</dbReference>
<proteinExistence type="predicted"/>
<evidence type="ECO:0000313" key="3">
    <source>
        <dbReference type="Proteomes" id="UP001055156"/>
    </source>
</evidence>
<comment type="caution">
    <text evidence="2">The sequence shown here is derived from an EMBL/GenBank/DDBJ whole genome shotgun (WGS) entry which is preliminary data.</text>
</comment>
<name>A0ABQ4TA63_METOR</name>
<sequence length="373" mass="38558">MSFTIPSLADTVRRARLSFRSELKGSDAAIWPNNLSVTAKVIGGAMAALFQRLDIVRQDIFAHTASPDGVLRHATEFGLSRQPAAPAVGTVVIATSGPSTVLKGATLLRSDGAAFVTAAARTTTGAETYAMGVTALVAGTAGNTEADALLDPGDGTSGAIDSITVDAAGLKGGAEPEDIGTSLRARVLFRKRNPIHGGAPADYVSWAGEVAGVTRVFVARRPLGRGTVAVYPLMDDSRPNGIPTQADLVRISEHLQLYAPSDADVFVLAAQPYPIDVTLSKLAPNIKSVQSAIRTELADMIARRGRVSGTDAGHPALPFLTTPHTMSASWFDEAVSQASGEDSHGLAAPGADVVIPAGFIPVLGTLSFPQVSS</sequence>
<dbReference type="InterPro" id="IPR058531">
    <property type="entry name" value="Baseplate_J_M"/>
</dbReference>